<dbReference type="EMBL" id="WTUX01000002">
    <property type="protein sequence ID" value="MZR11648.1"/>
    <property type="molecule type" value="Genomic_DNA"/>
</dbReference>
<evidence type="ECO:0000313" key="2">
    <source>
        <dbReference type="Proteomes" id="UP000467322"/>
    </source>
</evidence>
<reference evidence="1 2" key="1">
    <citation type="submission" date="2019-12" db="EMBL/GenBank/DDBJ databases">
        <title>Maritimibacter sp. nov. sp. isolated from sea sand.</title>
        <authorList>
            <person name="Kim J."/>
            <person name="Jeong S.E."/>
            <person name="Jung H.S."/>
            <person name="Jeon C.O."/>
        </authorList>
    </citation>
    <scope>NUCLEOTIDE SEQUENCE [LARGE SCALE GENOMIC DNA]</scope>
    <source>
        <strain evidence="1 2">DP07</strain>
    </source>
</reference>
<dbReference type="AlphaFoldDB" id="A0A845LZY2"/>
<comment type="caution">
    <text evidence="1">The sequence shown here is derived from an EMBL/GenBank/DDBJ whole genome shotgun (WGS) entry which is preliminary data.</text>
</comment>
<proteinExistence type="predicted"/>
<keyword evidence="2" id="KW-1185">Reference proteome</keyword>
<evidence type="ECO:0000313" key="1">
    <source>
        <dbReference type="EMBL" id="MZR11648.1"/>
    </source>
</evidence>
<gene>
    <name evidence="1" type="ORF">GQE99_01195</name>
</gene>
<sequence length="225" mass="25208">MPNDKTFRETGQRLGELLKSYSPHERKRIWRHWYGDRLVETVKSLEKGAGPLEAQWLADGRLDLEGGVYSVDDEDFAKLIGLAVSQPEAFDLARAICASRLEVGASLSVHQRRFAAGVLQDLVKRPKKKGRPRSKNWNRDVLIVHGVATALQQGLQEMRWETSETPCAYSVVADAFNEAGNLLVNYDVVRNVWRNRKKSGLEGEINDLESIAHTLQVGNESPGDS</sequence>
<accession>A0A845LZY2</accession>
<dbReference type="Proteomes" id="UP000467322">
    <property type="component" value="Unassembled WGS sequence"/>
</dbReference>
<name>A0A845LZY2_9RHOB</name>
<protein>
    <submittedName>
        <fullName evidence="1">Uncharacterized protein</fullName>
    </submittedName>
</protein>
<dbReference type="RefSeq" id="WP_161349757.1">
    <property type="nucleotide sequence ID" value="NZ_WTUX01000002.1"/>
</dbReference>
<organism evidence="1 2">
    <name type="scientific">Maritimibacter harenae</name>
    <dbReference type="NCBI Taxonomy" id="2606218"/>
    <lineage>
        <taxon>Bacteria</taxon>
        <taxon>Pseudomonadati</taxon>
        <taxon>Pseudomonadota</taxon>
        <taxon>Alphaproteobacteria</taxon>
        <taxon>Rhodobacterales</taxon>
        <taxon>Roseobacteraceae</taxon>
        <taxon>Maritimibacter</taxon>
    </lineage>
</organism>